<dbReference type="RefSeq" id="WP_344812701.1">
    <property type="nucleotide sequence ID" value="NZ_BAAAYX010000009.1"/>
</dbReference>
<organism evidence="2 3">
    <name type="scientific">Microlunatus aurantiacus</name>
    <dbReference type="NCBI Taxonomy" id="446786"/>
    <lineage>
        <taxon>Bacteria</taxon>
        <taxon>Bacillati</taxon>
        <taxon>Actinomycetota</taxon>
        <taxon>Actinomycetes</taxon>
        <taxon>Propionibacteriales</taxon>
        <taxon>Propionibacteriaceae</taxon>
        <taxon>Microlunatus</taxon>
    </lineage>
</organism>
<keyword evidence="2" id="KW-0808">Transferase</keyword>
<evidence type="ECO:0000313" key="2">
    <source>
        <dbReference type="EMBL" id="GAA3706307.1"/>
    </source>
</evidence>
<dbReference type="EMBL" id="BAAAYX010000009">
    <property type="protein sequence ID" value="GAA3706307.1"/>
    <property type="molecule type" value="Genomic_DNA"/>
</dbReference>
<reference evidence="3" key="1">
    <citation type="journal article" date="2019" name="Int. J. Syst. Evol. Microbiol.">
        <title>The Global Catalogue of Microorganisms (GCM) 10K type strain sequencing project: providing services to taxonomists for standard genome sequencing and annotation.</title>
        <authorList>
            <consortium name="The Broad Institute Genomics Platform"/>
            <consortium name="The Broad Institute Genome Sequencing Center for Infectious Disease"/>
            <person name="Wu L."/>
            <person name="Ma J."/>
        </authorList>
    </citation>
    <scope>NUCLEOTIDE SEQUENCE [LARGE SCALE GENOMIC DNA]</scope>
    <source>
        <strain evidence="3">JCM 16548</strain>
    </source>
</reference>
<dbReference type="InterPro" id="IPR041698">
    <property type="entry name" value="Methyltransf_25"/>
</dbReference>
<dbReference type="GO" id="GO:0008168">
    <property type="term" value="F:methyltransferase activity"/>
    <property type="evidence" value="ECO:0007669"/>
    <property type="project" value="UniProtKB-KW"/>
</dbReference>
<feature type="domain" description="Methyltransferase" evidence="1">
    <location>
        <begin position="42"/>
        <end position="136"/>
    </location>
</feature>
<dbReference type="Gene3D" id="3.40.50.150">
    <property type="entry name" value="Vaccinia Virus protein VP39"/>
    <property type="match status" value="1"/>
</dbReference>
<dbReference type="SUPFAM" id="SSF53335">
    <property type="entry name" value="S-adenosyl-L-methionine-dependent methyltransferases"/>
    <property type="match status" value="1"/>
</dbReference>
<evidence type="ECO:0000259" key="1">
    <source>
        <dbReference type="Pfam" id="PF13649"/>
    </source>
</evidence>
<sequence>MREPDATFADPRQAELYDVLDPDRGDLDAYVALAEELGVQRVVDVGCGTGCLAVRLAELGLTVVGVDPAAASLDVARAKPYADRITWIHGDATALVGLVEDADLVVMTGNVAQVFVTDEEWHATLAAVWSSLRPGGWFVFETRRPEVRDWETWSSPPTPVTLPDGRTAVQSCTVTDVALPLLTFEGWTEIDGRRLSSTSTLRFRERAEVLADLERAGFQVSDVRDAPDRPGKELVFLARVAAGSTTPG</sequence>
<protein>
    <submittedName>
        <fullName evidence="2">Class I SAM-dependent methyltransferase</fullName>
    </submittedName>
</protein>
<proteinExistence type="predicted"/>
<dbReference type="Proteomes" id="UP001500051">
    <property type="component" value="Unassembled WGS sequence"/>
</dbReference>
<evidence type="ECO:0000313" key="3">
    <source>
        <dbReference type="Proteomes" id="UP001500051"/>
    </source>
</evidence>
<keyword evidence="2" id="KW-0489">Methyltransferase</keyword>
<gene>
    <name evidence="2" type="ORF">GCM10022204_25070</name>
</gene>
<dbReference type="Pfam" id="PF13649">
    <property type="entry name" value="Methyltransf_25"/>
    <property type="match status" value="1"/>
</dbReference>
<comment type="caution">
    <text evidence="2">The sequence shown here is derived from an EMBL/GenBank/DDBJ whole genome shotgun (WGS) entry which is preliminary data.</text>
</comment>
<dbReference type="GO" id="GO:0032259">
    <property type="term" value="P:methylation"/>
    <property type="evidence" value="ECO:0007669"/>
    <property type="project" value="UniProtKB-KW"/>
</dbReference>
<dbReference type="PANTHER" id="PTHR43464">
    <property type="entry name" value="METHYLTRANSFERASE"/>
    <property type="match status" value="1"/>
</dbReference>
<dbReference type="PANTHER" id="PTHR43464:SF82">
    <property type="entry name" value="METHYLTRANSFERASE DOMAIN-CONTAINING PROTEIN"/>
    <property type="match status" value="1"/>
</dbReference>
<accession>A0ABP7DJ03</accession>
<dbReference type="InterPro" id="IPR029063">
    <property type="entry name" value="SAM-dependent_MTases_sf"/>
</dbReference>
<name>A0ABP7DJ03_9ACTN</name>
<keyword evidence="3" id="KW-1185">Reference proteome</keyword>
<dbReference type="CDD" id="cd02440">
    <property type="entry name" value="AdoMet_MTases"/>
    <property type="match status" value="1"/>
</dbReference>